<comment type="caution">
    <text evidence="2">The sequence shown here is derived from an EMBL/GenBank/DDBJ whole genome shotgun (WGS) entry which is preliminary data.</text>
</comment>
<keyword evidence="1" id="KW-0472">Membrane</keyword>
<feature type="transmembrane region" description="Helical" evidence="1">
    <location>
        <begin position="105"/>
        <end position="133"/>
    </location>
</feature>
<protein>
    <submittedName>
        <fullName evidence="2">Uncharacterized protein</fullName>
    </submittedName>
</protein>
<proteinExistence type="predicted"/>
<dbReference type="Proteomes" id="UP001206890">
    <property type="component" value="Unassembled WGS sequence"/>
</dbReference>
<feature type="transmembrane region" description="Helical" evidence="1">
    <location>
        <begin position="74"/>
        <end position="93"/>
    </location>
</feature>
<keyword evidence="1" id="KW-0812">Transmembrane</keyword>
<feature type="transmembrane region" description="Helical" evidence="1">
    <location>
        <begin position="14"/>
        <end position="37"/>
    </location>
</feature>
<dbReference type="RefSeq" id="WP_070719827.1">
    <property type="nucleotide sequence ID" value="NZ_JALXRO010000002.1"/>
</dbReference>
<sequence>MTVAKSTDSSGGPFGLQILAIVAILAIQLVGAAIPVLRSPQLPQDAWSVIRWIVGASRWIIEKLGGLWSEESPSVVLLLLAIIIVVVERAWTVRAVGGSRRTARTILGVIGCVATVQALLQGFTTGVFVYFLAQSAVQGSIAWGYLGVTIMSAVAAFAVGVGVQAYLFRPMKE</sequence>
<evidence type="ECO:0000256" key="1">
    <source>
        <dbReference type="SAM" id="Phobius"/>
    </source>
</evidence>
<gene>
    <name evidence="2" type="ORF">M3D93_01640</name>
</gene>
<feature type="transmembrane region" description="Helical" evidence="1">
    <location>
        <begin position="145"/>
        <end position="168"/>
    </location>
</feature>
<organism evidence="2 3">
    <name type="scientific">Dietzia cinnamea</name>
    <dbReference type="NCBI Taxonomy" id="321318"/>
    <lineage>
        <taxon>Bacteria</taxon>
        <taxon>Bacillati</taxon>
        <taxon>Actinomycetota</taxon>
        <taxon>Actinomycetes</taxon>
        <taxon>Mycobacteriales</taxon>
        <taxon>Dietziaceae</taxon>
        <taxon>Dietzia</taxon>
    </lineage>
</organism>
<dbReference type="AlphaFoldDB" id="A0AAW5Q5S5"/>
<dbReference type="EMBL" id="JALXTC010000004">
    <property type="protein sequence ID" value="MCT2116468.1"/>
    <property type="molecule type" value="Genomic_DNA"/>
</dbReference>
<evidence type="ECO:0000313" key="2">
    <source>
        <dbReference type="EMBL" id="MCT2116468.1"/>
    </source>
</evidence>
<keyword evidence="1" id="KW-1133">Transmembrane helix</keyword>
<reference evidence="2" key="1">
    <citation type="submission" date="2022-04" db="EMBL/GenBank/DDBJ databases">
        <title>Human microbiome associated bacterial genomes.</title>
        <authorList>
            <person name="Sandstrom S."/>
            <person name="Salamzade R."/>
            <person name="Kalan L.R."/>
        </authorList>
    </citation>
    <scope>NUCLEOTIDE SEQUENCE</scope>
    <source>
        <strain evidence="2">P3-SID1762</strain>
    </source>
</reference>
<evidence type="ECO:0000313" key="3">
    <source>
        <dbReference type="Proteomes" id="UP001206890"/>
    </source>
</evidence>
<accession>A0AAW5Q5S5</accession>
<name>A0AAW5Q5S5_9ACTN</name>